<evidence type="ECO:0000259" key="2">
    <source>
        <dbReference type="SMART" id="SM00867"/>
    </source>
</evidence>
<dbReference type="EMBL" id="PIQE01000003">
    <property type="protein sequence ID" value="RUO72301.1"/>
    <property type="molecule type" value="Genomic_DNA"/>
</dbReference>
<dbReference type="AlphaFoldDB" id="A0A432Z350"/>
<dbReference type="PANTHER" id="PTHR34406">
    <property type="entry name" value="PROTEIN YCEI"/>
    <property type="match status" value="1"/>
</dbReference>
<keyword evidence="4" id="KW-1185">Reference proteome</keyword>
<feature type="chain" id="PRO_5018986086" evidence="1">
    <location>
        <begin position="22"/>
        <end position="192"/>
    </location>
</feature>
<dbReference type="Pfam" id="PF04264">
    <property type="entry name" value="YceI"/>
    <property type="match status" value="1"/>
</dbReference>
<proteinExistence type="predicted"/>
<dbReference type="SMART" id="SM00867">
    <property type="entry name" value="YceI"/>
    <property type="match status" value="1"/>
</dbReference>
<reference evidence="4" key="1">
    <citation type="journal article" date="2018" name="Front. Microbiol.">
        <title>Genome-Based Analysis Reveals the Taxonomy and Diversity of the Family Idiomarinaceae.</title>
        <authorList>
            <person name="Liu Y."/>
            <person name="Lai Q."/>
            <person name="Shao Z."/>
        </authorList>
    </citation>
    <scope>NUCLEOTIDE SEQUENCE [LARGE SCALE GENOMIC DNA]</scope>
    <source>
        <strain evidence="4">c121</strain>
    </source>
</reference>
<evidence type="ECO:0000256" key="1">
    <source>
        <dbReference type="SAM" id="SignalP"/>
    </source>
</evidence>
<organism evidence="3 4">
    <name type="scientific">Pseudidiomarina sediminum</name>
    <dbReference type="NCBI Taxonomy" id="431675"/>
    <lineage>
        <taxon>Bacteria</taxon>
        <taxon>Pseudomonadati</taxon>
        <taxon>Pseudomonadota</taxon>
        <taxon>Gammaproteobacteria</taxon>
        <taxon>Alteromonadales</taxon>
        <taxon>Idiomarinaceae</taxon>
        <taxon>Pseudidiomarina</taxon>
    </lineage>
</organism>
<sequence>MKTLMLAAVIAATLTTGISNAKADDYVIDIEGQHAFIQFKISHMGYSWLLGEFTDFEGSFSYDEANPSAAKVSVTIDTNSLDSNHAERDKHLRGEDFLDTASYPEATFVSTSYTPNEDGTAALTGDLTLHGVTKSITIDVSEVGAGNDPWGGFRRGFEGSTTLTLADFGIDYDLGPAARTVEMYLSIEGVRQ</sequence>
<evidence type="ECO:0000313" key="4">
    <source>
        <dbReference type="Proteomes" id="UP000287022"/>
    </source>
</evidence>
<feature type="signal peptide" evidence="1">
    <location>
        <begin position="1"/>
        <end position="21"/>
    </location>
</feature>
<keyword evidence="1" id="KW-0732">Signal</keyword>
<protein>
    <submittedName>
        <fullName evidence="3">YceI family protein</fullName>
    </submittedName>
</protein>
<accession>A0A432Z350</accession>
<gene>
    <name evidence="3" type="ORF">CWI80_10930</name>
</gene>
<dbReference type="InterPro" id="IPR036761">
    <property type="entry name" value="TTHA0802/YceI-like_sf"/>
</dbReference>
<dbReference type="SUPFAM" id="SSF101874">
    <property type="entry name" value="YceI-like"/>
    <property type="match status" value="1"/>
</dbReference>
<dbReference type="STRING" id="1122124.GCA_000423165_01734"/>
<dbReference type="NCBIfam" id="NF002994">
    <property type="entry name" value="PRK03757.1"/>
    <property type="match status" value="1"/>
</dbReference>
<dbReference type="RefSeq" id="WP_026860484.1">
    <property type="nucleotide sequence ID" value="NZ_PIQE01000003.1"/>
</dbReference>
<comment type="caution">
    <text evidence="3">The sequence shown here is derived from an EMBL/GenBank/DDBJ whole genome shotgun (WGS) entry which is preliminary data.</text>
</comment>
<feature type="domain" description="Lipid/polyisoprenoid-binding YceI-like" evidence="2">
    <location>
        <begin position="25"/>
        <end position="190"/>
    </location>
</feature>
<name>A0A432Z350_9GAMM</name>
<evidence type="ECO:0000313" key="3">
    <source>
        <dbReference type="EMBL" id="RUO72301.1"/>
    </source>
</evidence>
<dbReference type="Proteomes" id="UP000287022">
    <property type="component" value="Unassembled WGS sequence"/>
</dbReference>
<dbReference type="PANTHER" id="PTHR34406:SF1">
    <property type="entry name" value="PROTEIN YCEI"/>
    <property type="match status" value="1"/>
</dbReference>
<dbReference type="Gene3D" id="2.40.128.110">
    <property type="entry name" value="Lipid/polyisoprenoid-binding, YceI-like"/>
    <property type="match status" value="1"/>
</dbReference>
<dbReference type="InterPro" id="IPR007372">
    <property type="entry name" value="Lipid/polyisoprenoid-bd_YceI"/>
</dbReference>